<dbReference type="PATRIC" id="fig|411473.3.peg.2103"/>
<organism evidence="9 10">
    <name type="scientific">Ruminococcus callidus ATCC 27760</name>
    <dbReference type="NCBI Taxonomy" id="411473"/>
    <lineage>
        <taxon>Bacteria</taxon>
        <taxon>Bacillati</taxon>
        <taxon>Bacillota</taxon>
        <taxon>Clostridia</taxon>
        <taxon>Eubacteriales</taxon>
        <taxon>Oscillospiraceae</taxon>
        <taxon>Ruminococcus</taxon>
    </lineage>
</organism>
<dbReference type="Pfam" id="PF00759">
    <property type="entry name" value="Glyco_hydro_9"/>
    <property type="match status" value="1"/>
</dbReference>
<evidence type="ECO:0000256" key="1">
    <source>
        <dbReference type="ARBA" id="ARBA00022801"/>
    </source>
</evidence>
<dbReference type="InterPro" id="IPR036439">
    <property type="entry name" value="Dockerin_dom_sf"/>
</dbReference>
<keyword evidence="6" id="KW-0732">Signal</keyword>
<dbReference type="PROSITE" id="PS51172">
    <property type="entry name" value="CBM3"/>
    <property type="match status" value="1"/>
</dbReference>
<evidence type="ECO:0000256" key="3">
    <source>
        <dbReference type="ARBA" id="ARBA00023295"/>
    </source>
</evidence>
<keyword evidence="10" id="KW-1185">Reference proteome</keyword>
<evidence type="ECO:0000256" key="2">
    <source>
        <dbReference type="ARBA" id="ARBA00023277"/>
    </source>
</evidence>
<feature type="signal peptide" evidence="6">
    <location>
        <begin position="1"/>
        <end position="22"/>
    </location>
</feature>
<feature type="domain" description="Dockerin" evidence="8">
    <location>
        <begin position="776"/>
        <end position="844"/>
    </location>
</feature>
<reference evidence="9 10" key="1">
    <citation type="submission" date="2013-07" db="EMBL/GenBank/DDBJ databases">
        <authorList>
            <person name="Weinstock G."/>
            <person name="Sodergren E."/>
            <person name="Wylie T."/>
            <person name="Fulton L."/>
            <person name="Fulton R."/>
            <person name="Fronick C."/>
            <person name="O'Laughlin M."/>
            <person name="Godfrey J."/>
            <person name="Miner T."/>
            <person name="Herter B."/>
            <person name="Appelbaum E."/>
            <person name="Cordes M."/>
            <person name="Lek S."/>
            <person name="Wollam A."/>
            <person name="Pepin K.H."/>
            <person name="Palsikar V.B."/>
            <person name="Mitreva M."/>
            <person name="Wilson R.K."/>
        </authorList>
    </citation>
    <scope>NUCLEOTIDE SEQUENCE [LARGE SCALE GENOMIC DNA]</scope>
    <source>
        <strain evidence="9 10">ATCC 27760</strain>
    </source>
</reference>
<dbReference type="GO" id="GO:0000272">
    <property type="term" value="P:polysaccharide catabolic process"/>
    <property type="evidence" value="ECO:0007669"/>
    <property type="project" value="UniProtKB-KW"/>
</dbReference>
<dbReference type="PROSITE" id="PS51766">
    <property type="entry name" value="DOCKERIN"/>
    <property type="match status" value="1"/>
</dbReference>
<dbReference type="SUPFAM" id="SSF49384">
    <property type="entry name" value="Carbohydrate-binding domain"/>
    <property type="match status" value="1"/>
</dbReference>
<evidence type="ECO:0000259" key="8">
    <source>
        <dbReference type="PROSITE" id="PS51766"/>
    </source>
</evidence>
<gene>
    <name evidence="9" type="ORF">RUMCAL_02514</name>
</gene>
<sequence length="847" mass="93880">MKRFSKGSKRLLSVLLSGAMLAGTCSSVAVGAADEKEANFARALQYSIYFYDGNMCGTEVQDNNRYTWRGNCHTYDAQVAMNSTATNLSADFLTKYKDILDPDGDGYIDVAGGFHDAGDHVKFGMPENYSAATLGWGYYEFRDAYQKTGQDDHIETILRYFNDYLMKCTFLDSNGDVIAHCYQVGDGDIDHAYWNAPELDEMDRPAFFLTGDKPQTDYVASAAASLAINYLNFKDTDPEYAQKSLDYATALYKFAETHEKQLSDNGDGPKAYYNSSKWEDDYCWASAWMYKITGDHHYLEQIFPYYDYYAAPCYVYCWNDVWGGVQCILGEITSEQYPNFIDEYKKAAGKSPYEEMNCWSSVAEALNKYMTGGVGTITPAGYFWLNTWGSARYNAAAQMMALVYDKYNNNGKPGEYSEWAKGQMEYLLGDNPMNRAYEVGYDETAAKFPHHRAASGLTKCEDTDEQKHVLYGALVGGPDAQDKHNDITADWIYNEVTIDYNAAFVGACAGLYDYYGTDAMEITPDFPPEDKNSGSDNGGNDFWVDAYAVDDIQTSGAGVTKLAIQMRTNSITPKTDLSMRYYFSIAEMENKSNISKVTGNELYDQASVEAAPADGVISGPYQYDASYDPDIYYVEVKWDGYKIANSNKKYQFTVGLYYGDKWDPTNDWSYQGITKCKDTYQDGSETRTDYICVYSNGELVGGIEPNGNKPAVTTTTTPAETTITTTKTTTVTTKATSTSAETTTTEQTSSAAPSTDTTETTANTTKTSESGSDVTPSVMYGDVNLDGRIDVTDAVLLNKMAAGAVTGNDQQRRAGDCNVDGEVDTADSVMLLQFLVHIIQYLGPQAK</sequence>
<dbReference type="InterPro" id="IPR002105">
    <property type="entry name" value="Dockerin_1_rpt"/>
</dbReference>
<evidence type="ECO:0000256" key="6">
    <source>
        <dbReference type="SAM" id="SignalP"/>
    </source>
</evidence>
<evidence type="ECO:0000256" key="5">
    <source>
        <dbReference type="SAM" id="MobiDB-lite"/>
    </source>
</evidence>
<dbReference type="GO" id="GO:0004553">
    <property type="term" value="F:hydrolase activity, hydrolyzing O-glycosyl compounds"/>
    <property type="evidence" value="ECO:0007669"/>
    <property type="project" value="InterPro"/>
</dbReference>
<dbReference type="RefSeq" id="WP_021680680.1">
    <property type="nucleotide sequence ID" value="NZ_KI260297.1"/>
</dbReference>
<keyword evidence="2" id="KW-0119">Carbohydrate metabolism</keyword>
<dbReference type="Proteomes" id="UP000016662">
    <property type="component" value="Unassembled WGS sequence"/>
</dbReference>
<accession>U2LXH1</accession>
<dbReference type="Gene3D" id="1.10.1330.10">
    <property type="entry name" value="Dockerin domain"/>
    <property type="match status" value="1"/>
</dbReference>
<keyword evidence="1" id="KW-0378">Hydrolase</keyword>
<dbReference type="InterPro" id="IPR036966">
    <property type="entry name" value="CBM3_sf"/>
</dbReference>
<proteinExistence type="predicted"/>
<keyword evidence="3" id="KW-0326">Glycosidase</keyword>
<dbReference type="AlphaFoldDB" id="U2LXH1"/>
<dbReference type="SUPFAM" id="SSF63446">
    <property type="entry name" value="Type I dockerin domain"/>
    <property type="match status" value="1"/>
</dbReference>
<feature type="region of interest" description="Disordered" evidence="5">
    <location>
        <begin position="733"/>
        <end position="775"/>
    </location>
</feature>
<dbReference type="InterPro" id="IPR001701">
    <property type="entry name" value="Glyco_hydro_9"/>
</dbReference>
<feature type="chain" id="PRO_5039000301" evidence="6">
    <location>
        <begin position="23"/>
        <end position="847"/>
    </location>
</feature>
<dbReference type="Gene3D" id="2.60.40.710">
    <property type="entry name" value="Endoglucanase-like"/>
    <property type="match status" value="1"/>
</dbReference>
<dbReference type="OrthoDB" id="2078139at2"/>
<feature type="compositionally biased region" description="Low complexity" evidence="5">
    <location>
        <begin position="733"/>
        <end position="770"/>
    </location>
</feature>
<dbReference type="InterPro" id="IPR012341">
    <property type="entry name" value="6hp_glycosidase-like_sf"/>
</dbReference>
<feature type="domain" description="CBM3" evidence="7">
    <location>
        <begin position="538"/>
        <end position="706"/>
    </location>
</feature>
<dbReference type="HOGENOM" id="CLU_008926_0_2_9"/>
<evidence type="ECO:0000259" key="7">
    <source>
        <dbReference type="PROSITE" id="PS51172"/>
    </source>
</evidence>
<dbReference type="eggNOG" id="COG4733">
    <property type="taxonomic scope" value="Bacteria"/>
</dbReference>
<dbReference type="PANTHER" id="PTHR22298">
    <property type="entry name" value="ENDO-1,4-BETA-GLUCANASE"/>
    <property type="match status" value="1"/>
</dbReference>
<dbReference type="CDD" id="cd14256">
    <property type="entry name" value="Dockerin_I"/>
    <property type="match status" value="1"/>
</dbReference>
<dbReference type="EMBL" id="AWVF01000300">
    <property type="protein sequence ID" value="ERJ91803.1"/>
    <property type="molecule type" value="Genomic_DNA"/>
</dbReference>
<dbReference type="Pfam" id="PF00404">
    <property type="entry name" value="Dockerin_1"/>
    <property type="match status" value="1"/>
</dbReference>
<evidence type="ECO:0000256" key="4">
    <source>
        <dbReference type="ARBA" id="ARBA00023326"/>
    </source>
</evidence>
<keyword evidence="4" id="KW-0624">Polysaccharide degradation</keyword>
<dbReference type="InterPro" id="IPR008928">
    <property type="entry name" value="6-hairpin_glycosidase_sf"/>
</dbReference>
<dbReference type="STRING" id="411473.RUMCAL_02514"/>
<evidence type="ECO:0000313" key="10">
    <source>
        <dbReference type="Proteomes" id="UP000016662"/>
    </source>
</evidence>
<name>U2LXH1_9FIRM</name>
<dbReference type="InterPro" id="IPR001956">
    <property type="entry name" value="CBM3"/>
</dbReference>
<dbReference type="Gene3D" id="1.50.10.10">
    <property type="match status" value="1"/>
</dbReference>
<evidence type="ECO:0000313" key="9">
    <source>
        <dbReference type="EMBL" id="ERJ91803.1"/>
    </source>
</evidence>
<comment type="caution">
    <text evidence="9">The sequence shown here is derived from an EMBL/GenBank/DDBJ whole genome shotgun (WGS) entry which is preliminary data.</text>
</comment>
<dbReference type="InterPro" id="IPR008965">
    <property type="entry name" value="CBM2/CBM3_carb-bd_dom_sf"/>
</dbReference>
<dbReference type="GO" id="GO:0030248">
    <property type="term" value="F:cellulose binding"/>
    <property type="evidence" value="ECO:0007669"/>
    <property type="project" value="InterPro"/>
</dbReference>
<protein>
    <submittedName>
        <fullName evidence="9">Dockerin type I repeat-containing domain protein</fullName>
    </submittedName>
</protein>
<dbReference type="SUPFAM" id="SSF48208">
    <property type="entry name" value="Six-hairpin glycosidases"/>
    <property type="match status" value="1"/>
</dbReference>
<dbReference type="InterPro" id="IPR016134">
    <property type="entry name" value="Dockerin_dom"/>
</dbReference>